<keyword evidence="2" id="KW-0456">Lyase</keyword>
<evidence type="ECO:0000259" key="1">
    <source>
        <dbReference type="Pfam" id="PF22700"/>
    </source>
</evidence>
<proteinExistence type="evidence at transcript level"/>
<dbReference type="Pfam" id="PF22700">
    <property type="entry name" value="MVD-like_N"/>
    <property type="match status" value="1"/>
</dbReference>
<protein>
    <submittedName>
        <fullName evidence="2">Cytosolic mevalonate-5-diphosphate decarboxylase</fullName>
        <ecNumber evidence="2">4.1.1.33</ecNumber>
    </submittedName>
</protein>
<evidence type="ECO:0000313" key="2">
    <source>
        <dbReference type="EMBL" id="ABO27200.1"/>
    </source>
</evidence>
<feature type="non-terminal residue" evidence="2">
    <location>
        <position position="93"/>
    </location>
</feature>
<organism evidence="2">
    <name type="scientific">Mesostigma viride</name>
    <name type="common">Green alga</name>
    <dbReference type="NCBI Taxonomy" id="41882"/>
    <lineage>
        <taxon>Eukaryota</taxon>
        <taxon>Viridiplantae</taxon>
        <taxon>Streptophyta</taxon>
        <taxon>Mesostigmatophyceae</taxon>
        <taxon>Mesostigmatales</taxon>
        <taxon>Mesostigmataceae</taxon>
        <taxon>Mesostigma</taxon>
    </lineage>
</organism>
<feature type="domain" description="Diphosphomevalonate decarboxylase-like N-terminal" evidence="1">
    <location>
        <begin position="1"/>
        <end position="92"/>
    </location>
</feature>
<accession>A4GKH6</accession>
<dbReference type="Gene3D" id="3.30.230.10">
    <property type="match status" value="1"/>
</dbReference>
<dbReference type="EMBL" id="EF119233">
    <property type="protein sequence ID" value="ABO27200.1"/>
    <property type="molecule type" value="mRNA"/>
</dbReference>
<reference evidence="2" key="1">
    <citation type="journal article" date="2007" name="Gene">
        <title>Isoprenoid biosynthesis authenticates the classification of the green alga Mesostigma viride as an ancient streptophyte.</title>
        <authorList>
            <person name="Grauvogel C."/>
            <person name="Petersen J."/>
        </authorList>
    </citation>
    <scope>NUCLEOTIDE SEQUENCE</scope>
    <source>
        <strain evidence="2">NIES 476</strain>
    </source>
</reference>
<sequence length="93" mass="10342">KRDEELILPINSSISVTIDPTALCATTTVAVSPSFERDRLWLNGKEVPMDNVRYQNCLRIMRERARDVAADGQGSPAVSRSDWQALKVHIASC</sequence>
<dbReference type="InterPro" id="IPR020568">
    <property type="entry name" value="Ribosomal_Su5_D2-typ_SF"/>
</dbReference>
<dbReference type="InterPro" id="IPR014721">
    <property type="entry name" value="Ribsml_uS5_D2-typ_fold_subgr"/>
</dbReference>
<name>A4GKH6_MESVI</name>
<dbReference type="PANTHER" id="PTHR10977">
    <property type="entry name" value="DIPHOSPHOMEVALONATE DECARBOXYLASE"/>
    <property type="match status" value="1"/>
</dbReference>
<dbReference type="GO" id="GO:0005829">
    <property type="term" value="C:cytosol"/>
    <property type="evidence" value="ECO:0007669"/>
    <property type="project" value="TreeGrafter"/>
</dbReference>
<dbReference type="AlphaFoldDB" id="A4GKH6"/>
<dbReference type="EC" id="4.1.1.33" evidence="2"/>
<dbReference type="GO" id="GO:0004163">
    <property type="term" value="F:diphosphomevalonate decarboxylase activity"/>
    <property type="evidence" value="ECO:0007669"/>
    <property type="project" value="UniProtKB-EC"/>
</dbReference>
<gene>
    <name evidence="2" type="primary">MDD</name>
</gene>
<dbReference type="PANTHER" id="PTHR10977:SF3">
    <property type="entry name" value="DIPHOSPHOMEVALONATE DECARBOXYLASE"/>
    <property type="match status" value="1"/>
</dbReference>
<dbReference type="GO" id="GO:0019287">
    <property type="term" value="P:isopentenyl diphosphate biosynthetic process, mevalonate pathway"/>
    <property type="evidence" value="ECO:0007669"/>
    <property type="project" value="TreeGrafter"/>
</dbReference>
<feature type="non-terminal residue" evidence="2">
    <location>
        <position position="1"/>
    </location>
</feature>
<dbReference type="SUPFAM" id="SSF54211">
    <property type="entry name" value="Ribosomal protein S5 domain 2-like"/>
    <property type="match status" value="1"/>
</dbReference>
<dbReference type="InterPro" id="IPR053859">
    <property type="entry name" value="MVD-like_N"/>
</dbReference>